<keyword evidence="4" id="KW-0472">Membrane</keyword>
<dbReference type="GO" id="GO:0042549">
    <property type="term" value="P:photosystem II stabilization"/>
    <property type="evidence" value="ECO:0007669"/>
    <property type="project" value="InterPro"/>
</dbReference>
<keyword evidence="7" id="KW-1185">Reference proteome</keyword>
<dbReference type="GO" id="GO:0009523">
    <property type="term" value="C:photosystem II"/>
    <property type="evidence" value="ECO:0007669"/>
    <property type="project" value="InterPro"/>
</dbReference>
<accession>A0A9W7FUS2</accession>
<evidence type="ECO:0000256" key="1">
    <source>
        <dbReference type="ARBA" id="ARBA00004170"/>
    </source>
</evidence>
<keyword evidence="3" id="KW-0793">Thylakoid</keyword>
<sequence>MFLKKAIQSASIGAGLALPSGAFALQPEGYTIPDSEVVDGQQATGNRLDLNSAYVTDYKQFRGLYPTVAGKIASNGPYVSTSDVKKMAKLTEKEMKIFKQYEKEFVVLPPGRQFLERVNARQST</sequence>
<gene>
    <name evidence="6" type="ORF">TrLO_g13457</name>
</gene>
<evidence type="ECO:0000256" key="3">
    <source>
        <dbReference type="ARBA" id="ARBA00023078"/>
    </source>
</evidence>
<evidence type="ECO:0000313" key="6">
    <source>
        <dbReference type="EMBL" id="GMI18629.1"/>
    </source>
</evidence>
<comment type="subcellular location">
    <subcellularLocation>
        <location evidence="1">Membrane</location>
        <topology evidence="1">Peripheral membrane protein</topology>
    </subcellularLocation>
</comment>
<dbReference type="Proteomes" id="UP001165122">
    <property type="component" value="Unassembled WGS sequence"/>
</dbReference>
<dbReference type="GO" id="GO:0015979">
    <property type="term" value="P:photosynthesis"/>
    <property type="evidence" value="ECO:0007669"/>
    <property type="project" value="InterPro"/>
</dbReference>
<protein>
    <recommendedName>
        <fullName evidence="5">Photosystem II 12 kDa extrinsic protein</fullName>
    </recommendedName>
</protein>
<evidence type="ECO:0000256" key="5">
    <source>
        <dbReference type="ARBA" id="ARBA00043089"/>
    </source>
</evidence>
<name>A0A9W7FUS2_9STRA</name>
<comment type="caution">
    <text evidence="6">The sequence shown here is derived from an EMBL/GenBank/DDBJ whole genome shotgun (WGS) entry which is preliminary data.</text>
</comment>
<reference evidence="7" key="1">
    <citation type="journal article" date="2023" name="Commun. Biol.">
        <title>Genome analysis of Parmales, the sister group of diatoms, reveals the evolutionary specialization of diatoms from phago-mixotrophs to photoautotrophs.</title>
        <authorList>
            <person name="Ban H."/>
            <person name="Sato S."/>
            <person name="Yoshikawa S."/>
            <person name="Yamada K."/>
            <person name="Nakamura Y."/>
            <person name="Ichinomiya M."/>
            <person name="Sato N."/>
            <person name="Blanc-Mathieu R."/>
            <person name="Endo H."/>
            <person name="Kuwata A."/>
            <person name="Ogata H."/>
        </authorList>
    </citation>
    <scope>NUCLEOTIDE SEQUENCE [LARGE SCALE GENOMIC DNA]</scope>
    <source>
        <strain evidence="7">NIES 3700</strain>
    </source>
</reference>
<evidence type="ECO:0000256" key="2">
    <source>
        <dbReference type="ARBA" id="ARBA00010827"/>
    </source>
</evidence>
<dbReference type="GO" id="GO:0019898">
    <property type="term" value="C:extrinsic component of membrane"/>
    <property type="evidence" value="ECO:0007669"/>
    <property type="project" value="InterPro"/>
</dbReference>
<dbReference type="Gene3D" id="1.10.150.320">
    <property type="entry name" value="Photosystem II 12 kDa extrinsic protein"/>
    <property type="match status" value="1"/>
</dbReference>
<dbReference type="OrthoDB" id="191591at2759"/>
<dbReference type="SUPFAM" id="SSF81585">
    <property type="entry name" value="PsbU/PolX domain-like"/>
    <property type="match status" value="1"/>
</dbReference>
<dbReference type="InterPro" id="IPR010527">
    <property type="entry name" value="PSII_PsbU"/>
</dbReference>
<dbReference type="AlphaFoldDB" id="A0A9W7FUS2"/>
<evidence type="ECO:0000256" key="4">
    <source>
        <dbReference type="ARBA" id="ARBA00023136"/>
    </source>
</evidence>
<proteinExistence type="inferred from homology"/>
<dbReference type="Pfam" id="PF06514">
    <property type="entry name" value="PsbU"/>
    <property type="match status" value="1"/>
</dbReference>
<organism evidence="6 7">
    <name type="scientific">Triparma laevis f. longispina</name>
    <dbReference type="NCBI Taxonomy" id="1714387"/>
    <lineage>
        <taxon>Eukaryota</taxon>
        <taxon>Sar</taxon>
        <taxon>Stramenopiles</taxon>
        <taxon>Ochrophyta</taxon>
        <taxon>Bolidophyceae</taxon>
        <taxon>Parmales</taxon>
        <taxon>Triparmaceae</taxon>
        <taxon>Triparma</taxon>
    </lineage>
</organism>
<comment type="similarity">
    <text evidence="2">Belongs to the PsbU family.</text>
</comment>
<evidence type="ECO:0000313" key="7">
    <source>
        <dbReference type="Proteomes" id="UP001165122"/>
    </source>
</evidence>
<dbReference type="EMBL" id="BRXW01000339">
    <property type="protein sequence ID" value="GMI18629.1"/>
    <property type="molecule type" value="Genomic_DNA"/>
</dbReference>